<evidence type="ECO:0000313" key="1">
    <source>
        <dbReference type="EMBL" id="RPA72213.1"/>
    </source>
</evidence>
<dbReference type="Proteomes" id="UP000275078">
    <property type="component" value="Unassembled WGS sequence"/>
</dbReference>
<keyword evidence="2" id="KW-1185">Reference proteome</keyword>
<organism evidence="1 2">
    <name type="scientific">Ascobolus immersus RN42</name>
    <dbReference type="NCBI Taxonomy" id="1160509"/>
    <lineage>
        <taxon>Eukaryota</taxon>
        <taxon>Fungi</taxon>
        <taxon>Dikarya</taxon>
        <taxon>Ascomycota</taxon>
        <taxon>Pezizomycotina</taxon>
        <taxon>Pezizomycetes</taxon>
        <taxon>Pezizales</taxon>
        <taxon>Ascobolaceae</taxon>
        <taxon>Ascobolus</taxon>
    </lineage>
</organism>
<evidence type="ECO:0008006" key="3">
    <source>
        <dbReference type="Google" id="ProtNLM"/>
    </source>
</evidence>
<protein>
    <recommendedName>
        <fullName evidence="3">F-box domain-containing protein</fullName>
    </recommendedName>
</protein>
<sequence>MADQICAEPSVERTVIGFNHLPVETHHHISENLDLNSFHALQRTSKRFYEIYKGCDRPVPFYLRALAFELIVGNELYGGNAYEYPILTYIARKGVLWVDHFMRRWSSADVRGFLAERLAIVEKEFPGKVAAGTTAEERATRNYASHTFYLKAGFLRATIAAFASVTPYSGEEHSLLHVLSFLLQCHPPLSAIDAPQSLDEFEHPLIDEPQSLDGFIPPAITHSLNVACCRMLLGWEGWDFKRAMGWCCHGGIDFQRSNPLIAACSRGKIDFIQFLVTEVGVLLRDESDGVFLDSPPVPEVFEMRIPSADYRPPPQWKDETSWMTHVLTLTWLTELEVPSEPGKFISWNEMRSTDEQWLARWEQALEATIEKRVEFFKFMIQACDEDVDDITRTIHVKKKTIQRTLLAWLLSNHNGKFNRHEAPDRYIGPTLSRAKKKKSKKPSSIFPKYVWQLTTRFVEVLLELGANPNVRSVEDEDRSVMGWVLAFGVRKGATRWDRRYGLGVLELLANAGGWIDMKKAVTEKDPDRIPNGKMWGKEDWMKIARLVIRNRENRWDVNGEGLWDV</sequence>
<reference evidence="1 2" key="1">
    <citation type="journal article" date="2018" name="Nat. Ecol. Evol.">
        <title>Pezizomycetes genomes reveal the molecular basis of ectomycorrhizal truffle lifestyle.</title>
        <authorList>
            <person name="Murat C."/>
            <person name="Payen T."/>
            <person name="Noel B."/>
            <person name="Kuo A."/>
            <person name="Morin E."/>
            <person name="Chen J."/>
            <person name="Kohler A."/>
            <person name="Krizsan K."/>
            <person name="Balestrini R."/>
            <person name="Da Silva C."/>
            <person name="Montanini B."/>
            <person name="Hainaut M."/>
            <person name="Levati E."/>
            <person name="Barry K.W."/>
            <person name="Belfiori B."/>
            <person name="Cichocki N."/>
            <person name="Clum A."/>
            <person name="Dockter R.B."/>
            <person name="Fauchery L."/>
            <person name="Guy J."/>
            <person name="Iotti M."/>
            <person name="Le Tacon F."/>
            <person name="Lindquist E.A."/>
            <person name="Lipzen A."/>
            <person name="Malagnac F."/>
            <person name="Mello A."/>
            <person name="Molinier V."/>
            <person name="Miyauchi S."/>
            <person name="Poulain J."/>
            <person name="Riccioni C."/>
            <person name="Rubini A."/>
            <person name="Sitrit Y."/>
            <person name="Splivallo R."/>
            <person name="Traeger S."/>
            <person name="Wang M."/>
            <person name="Zifcakova L."/>
            <person name="Wipf D."/>
            <person name="Zambonelli A."/>
            <person name="Paolocci F."/>
            <person name="Nowrousian M."/>
            <person name="Ottonello S."/>
            <person name="Baldrian P."/>
            <person name="Spatafora J.W."/>
            <person name="Henrissat B."/>
            <person name="Nagy L.G."/>
            <person name="Aury J.M."/>
            <person name="Wincker P."/>
            <person name="Grigoriev I.V."/>
            <person name="Bonfante P."/>
            <person name="Martin F.M."/>
        </authorList>
    </citation>
    <scope>NUCLEOTIDE SEQUENCE [LARGE SCALE GENOMIC DNA]</scope>
    <source>
        <strain evidence="1 2">RN42</strain>
    </source>
</reference>
<name>A0A3N4HD22_ASCIM</name>
<dbReference type="EMBL" id="ML119872">
    <property type="protein sequence ID" value="RPA72213.1"/>
    <property type="molecule type" value="Genomic_DNA"/>
</dbReference>
<dbReference type="CDD" id="cd09917">
    <property type="entry name" value="F-box_SF"/>
    <property type="match status" value="1"/>
</dbReference>
<gene>
    <name evidence="1" type="ORF">BJ508DRAFT_419572</name>
</gene>
<accession>A0A3N4HD22</accession>
<evidence type="ECO:0000313" key="2">
    <source>
        <dbReference type="Proteomes" id="UP000275078"/>
    </source>
</evidence>
<dbReference type="AlphaFoldDB" id="A0A3N4HD22"/>
<proteinExistence type="predicted"/>